<dbReference type="Proteomes" id="UP000615446">
    <property type="component" value="Unassembled WGS sequence"/>
</dbReference>
<evidence type="ECO:0000313" key="2">
    <source>
        <dbReference type="Proteomes" id="UP000615446"/>
    </source>
</evidence>
<dbReference type="PANTHER" id="PTHR46880">
    <property type="entry name" value="RAS-ASSOCIATING DOMAIN-CONTAINING PROTEIN"/>
    <property type="match status" value="1"/>
</dbReference>
<evidence type="ECO:0000313" key="1">
    <source>
        <dbReference type="EMBL" id="GES97876.1"/>
    </source>
</evidence>
<accession>A0A8H3M5C6</accession>
<dbReference type="OrthoDB" id="2431784at2759"/>
<protein>
    <submittedName>
        <fullName evidence="1">Zinc finger protein 862-like</fullName>
    </submittedName>
</protein>
<dbReference type="PANTHER" id="PTHR46880:SF5">
    <property type="entry name" value="DUF4371 DOMAIN-CONTAINING PROTEIN"/>
    <property type="match status" value="1"/>
</dbReference>
<proteinExistence type="predicted"/>
<gene>
    <name evidence="1" type="ORF">RCL2_002444600</name>
</gene>
<comment type="caution">
    <text evidence="1">The sequence shown here is derived from an EMBL/GenBank/DDBJ whole genome shotgun (WGS) entry which is preliminary data.</text>
</comment>
<sequence>MARILCGSRNFKTSDLSEHASTKDHSNATNIEIARAEFIKVSNNPVDKTQNHVAFNTITYENNVSGREILSAISKSIEETIWKELDEAVALCIMIDESTDISCEPHLIIYVKYCFHGRIKVRFLKLLKLKKSKDSKTIFEAIINLFDKKDEIDAASMVAFLPCKETNKHSIYWKILEWNVEKFN</sequence>
<reference evidence="1" key="1">
    <citation type="submission" date="2019-10" db="EMBL/GenBank/DDBJ databases">
        <title>Conservation and host-specific expression of non-tandemly repeated heterogenous ribosome RNA gene in arbuscular mycorrhizal fungi.</title>
        <authorList>
            <person name="Maeda T."/>
            <person name="Kobayashi Y."/>
            <person name="Nakagawa T."/>
            <person name="Ezawa T."/>
            <person name="Yamaguchi K."/>
            <person name="Bino T."/>
            <person name="Nishimoto Y."/>
            <person name="Shigenobu S."/>
            <person name="Kawaguchi M."/>
        </authorList>
    </citation>
    <scope>NUCLEOTIDE SEQUENCE</scope>
    <source>
        <strain evidence="1">HR1</strain>
    </source>
</reference>
<name>A0A8H3M5C6_9GLOM</name>
<dbReference type="EMBL" id="BLAL01000261">
    <property type="protein sequence ID" value="GES97876.1"/>
    <property type="molecule type" value="Genomic_DNA"/>
</dbReference>
<dbReference type="AlphaFoldDB" id="A0A8H3M5C6"/>
<organism evidence="1 2">
    <name type="scientific">Rhizophagus clarus</name>
    <dbReference type="NCBI Taxonomy" id="94130"/>
    <lineage>
        <taxon>Eukaryota</taxon>
        <taxon>Fungi</taxon>
        <taxon>Fungi incertae sedis</taxon>
        <taxon>Mucoromycota</taxon>
        <taxon>Glomeromycotina</taxon>
        <taxon>Glomeromycetes</taxon>
        <taxon>Glomerales</taxon>
        <taxon>Glomeraceae</taxon>
        <taxon>Rhizophagus</taxon>
    </lineage>
</organism>